<evidence type="ECO:0008006" key="4">
    <source>
        <dbReference type="Google" id="ProtNLM"/>
    </source>
</evidence>
<dbReference type="EMBL" id="JAEPRA010000013">
    <property type="protein sequence ID" value="KAG2176770.1"/>
    <property type="molecule type" value="Genomic_DNA"/>
</dbReference>
<dbReference type="InterPro" id="IPR013901">
    <property type="entry name" value="Anthrone_oxy"/>
</dbReference>
<evidence type="ECO:0000313" key="2">
    <source>
        <dbReference type="EMBL" id="KAG2176770.1"/>
    </source>
</evidence>
<feature type="transmembrane region" description="Helical" evidence="1">
    <location>
        <begin position="119"/>
        <end position="137"/>
    </location>
</feature>
<comment type="caution">
    <text evidence="2">The sequence shown here is derived from an EMBL/GenBank/DDBJ whole genome shotgun (WGS) entry which is preliminary data.</text>
</comment>
<name>A0A8H7PN25_9FUNG</name>
<dbReference type="Pfam" id="PF08592">
    <property type="entry name" value="Anthrone_oxy"/>
    <property type="match status" value="1"/>
</dbReference>
<keyword evidence="1" id="KW-0472">Membrane</keyword>
<sequence>MNAEKVLITSTGLFAGVALGVSLSGVPTMNVSQRPKDAWEKLYVTGRNTVVPLLLTTAIAGGLIYSRTKSPRILATTIIGAFPLPFTVLVMGSNVKTLQNSSNADPKVPELAATWAKLHWVRTVAGITSFGLAVYTLM</sequence>
<evidence type="ECO:0000313" key="3">
    <source>
        <dbReference type="Proteomes" id="UP000612746"/>
    </source>
</evidence>
<accession>A0A8H7PN25</accession>
<feature type="transmembrane region" description="Helical" evidence="1">
    <location>
        <begin position="48"/>
        <end position="66"/>
    </location>
</feature>
<dbReference type="OrthoDB" id="5954308at2759"/>
<gene>
    <name evidence="2" type="ORF">INT44_007434</name>
</gene>
<reference evidence="2" key="1">
    <citation type="submission" date="2020-12" db="EMBL/GenBank/DDBJ databases">
        <title>Metabolic potential, ecology and presence of endohyphal bacteria is reflected in genomic diversity of Mucoromycotina.</title>
        <authorList>
            <person name="Muszewska A."/>
            <person name="Okrasinska A."/>
            <person name="Steczkiewicz K."/>
            <person name="Drgas O."/>
            <person name="Orlowska M."/>
            <person name="Perlinska-Lenart U."/>
            <person name="Aleksandrzak-Piekarczyk T."/>
            <person name="Szatraj K."/>
            <person name="Zielenkiewicz U."/>
            <person name="Pilsyk S."/>
            <person name="Malc E."/>
            <person name="Mieczkowski P."/>
            <person name="Kruszewska J.S."/>
            <person name="Biernat P."/>
            <person name="Pawlowska J."/>
        </authorList>
    </citation>
    <scope>NUCLEOTIDE SEQUENCE</scope>
    <source>
        <strain evidence="2">WA0000051536</strain>
    </source>
</reference>
<keyword evidence="1" id="KW-0812">Transmembrane</keyword>
<proteinExistence type="predicted"/>
<dbReference type="AlphaFoldDB" id="A0A8H7PN25"/>
<keyword evidence="3" id="KW-1185">Reference proteome</keyword>
<protein>
    <recommendedName>
        <fullName evidence="4">DUF1772-domain-containing protein</fullName>
    </recommendedName>
</protein>
<dbReference type="Proteomes" id="UP000612746">
    <property type="component" value="Unassembled WGS sequence"/>
</dbReference>
<evidence type="ECO:0000256" key="1">
    <source>
        <dbReference type="SAM" id="Phobius"/>
    </source>
</evidence>
<feature type="transmembrane region" description="Helical" evidence="1">
    <location>
        <begin position="73"/>
        <end position="92"/>
    </location>
</feature>
<keyword evidence="1" id="KW-1133">Transmembrane helix</keyword>
<organism evidence="2 3">
    <name type="scientific">Umbelopsis vinacea</name>
    <dbReference type="NCBI Taxonomy" id="44442"/>
    <lineage>
        <taxon>Eukaryota</taxon>
        <taxon>Fungi</taxon>
        <taxon>Fungi incertae sedis</taxon>
        <taxon>Mucoromycota</taxon>
        <taxon>Mucoromycotina</taxon>
        <taxon>Umbelopsidomycetes</taxon>
        <taxon>Umbelopsidales</taxon>
        <taxon>Umbelopsidaceae</taxon>
        <taxon>Umbelopsis</taxon>
    </lineage>
</organism>